<evidence type="ECO:0000256" key="3">
    <source>
        <dbReference type="ARBA" id="ARBA00022771"/>
    </source>
</evidence>
<dbReference type="PANTHER" id="PTHR45915:SF2">
    <property type="entry name" value="TOUTATIS, ISOFORM E"/>
    <property type="match status" value="1"/>
</dbReference>
<gene>
    <name evidence="7" type="ORF">Ccrd_005911</name>
</gene>
<name>A0A124SBY1_CYNCS</name>
<dbReference type="InterPro" id="IPR019786">
    <property type="entry name" value="Zinc_finger_PHD-type_CS"/>
</dbReference>
<dbReference type="AlphaFoldDB" id="A0A124SBY1"/>
<evidence type="ECO:0000256" key="2">
    <source>
        <dbReference type="ARBA" id="ARBA00022723"/>
    </source>
</evidence>
<keyword evidence="3 5" id="KW-0863">Zinc-finger</keyword>
<evidence type="ECO:0000256" key="1">
    <source>
        <dbReference type="ARBA" id="ARBA00004123"/>
    </source>
</evidence>
<feature type="domain" description="PHD-type" evidence="6">
    <location>
        <begin position="29"/>
        <end position="79"/>
    </location>
</feature>
<evidence type="ECO:0000256" key="5">
    <source>
        <dbReference type="PROSITE-ProRule" id="PRU00146"/>
    </source>
</evidence>
<keyword evidence="8" id="KW-1185">Reference proteome</keyword>
<feature type="non-terminal residue" evidence="7">
    <location>
        <position position="1"/>
    </location>
</feature>
<dbReference type="InterPro" id="IPR013083">
    <property type="entry name" value="Znf_RING/FYVE/PHD"/>
</dbReference>
<dbReference type="GO" id="GO:0005634">
    <property type="term" value="C:nucleus"/>
    <property type="evidence" value="ECO:0007669"/>
    <property type="project" value="UniProtKB-SubCell"/>
</dbReference>
<evidence type="ECO:0000313" key="8">
    <source>
        <dbReference type="Proteomes" id="UP000243975"/>
    </source>
</evidence>
<reference evidence="7 8" key="1">
    <citation type="journal article" date="2016" name="Sci. Rep.">
        <title>The genome sequence of the outbreeding globe artichoke constructed de novo incorporating a phase-aware low-pass sequencing strategy of F1 progeny.</title>
        <authorList>
            <person name="Scaglione D."/>
            <person name="Reyes-Chin-Wo S."/>
            <person name="Acquadro A."/>
            <person name="Froenicke L."/>
            <person name="Portis E."/>
            <person name="Beitel C."/>
            <person name="Tirone M."/>
            <person name="Mauro R."/>
            <person name="Lo Monaco A."/>
            <person name="Mauromicale G."/>
            <person name="Faccioli P."/>
            <person name="Cattivelli L."/>
            <person name="Rieseberg L."/>
            <person name="Michelmore R."/>
            <person name="Lanteri S."/>
        </authorList>
    </citation>
    <scope>NUCLEOTIDE SEQUENCE [LARGE SCALE GENOMIC DNA]</scope>
    <source>
        <strain evidence="7">2C</strain>
    </source>
</reference>
<evidence type="ECO:0000256" key="4">
    <source>
        <dbReference type="ARBA" id="ARBA00022833"/>
    </source>
</evidence>
<dbReference type="PANTHER" id="PTHR45915">
    <property type="entry name" value="TRANSCRIPTION INTERMEDIARY FACTOR"/>
    <property type="match status" value="1"/>
</dbReference>
<dbReference type="EMBL" id="LEKV01004863">
    <property type="protein sequence ID" value="KVH92065.1"/>
    <property type="molecule type" value="Genomic_DNA"/>
</dbReference>
<dbReference type="STRING" id="59895.A0A124SBY1"/>
<keyword evidence="4" id="KW-0862">Zinc</keyword>
<dbReference type="Gramene" id="KVH92065">
    <property type="protein sequence ID" value="KVH92065"/>
    <property type="gene ID" value="Ccrd_005911"/>
</dbReference>
<organism evidence="7 8">
    <name type="scientific">Cynara cardunculus var. scolymus</name>
    <name type="common">Globe artichoke</name>
    <name type="synonym">Cynara scolymus</name>
    <dbReference type="NCBI Taxonomy" id="59895"/>
    <lineage>
        <taxon>Eukaryota</taxon>
        <taxon>Viridiplantae</taxon>
        <taxon>Streptophyta</taxon>
        <taxon>Embryophyta</taxon>
        <taxon>Tracheophyta</taxon>
        <taxon>Spermatophyta</taxon>
        <taxon>Magnoliopsida</taxon>
        <taxon>eudicotyledons</taxon>
        <taxon>Gunneridae</taxon>
        <taxon>Pentapetalae</taxon>
        <taxon>asterids</taxon>
        <taxon>campanulids</taxon>
        <taxon>Asterales</taxon>
        <taxon>Asteraceae</taxon>
        <taxon>Carduoideae</taxon>
        <taxon>Cardueae</taxon>
        <taxon>Carduinae</taxon>
        <taxon>Cynara</taxon>
    </lineage>
</organism>
<accession>A0A124SBY1</accession>
<dbReference type="InterPro" id="IPR011011">
    <property type="entry name" value="Znf_FYVE_PHD"/>
</dbReference>
<dbReference type="SUPFAM" id="SSF57903">
    <property type="entry name" value="FYVE/PHD zinc finger"/>
    <property type="match status" value="1"/>
</dbReference>
<dbReference type="PROSITE" id="PS50016">
    <property type="entry name" value="ZF_PHD_2"/>
    <property type="match status" value="1"/>
</dbReference>
<dbReference type="InterPro" id="IPR019787">
    <property type="entry name" value="Znf_PHD-finger"/>
</dbReference>
<dbReference type="SMART" id="SM00249">
    <property type="entry name" value="PHD"/>
    <property type="match status" value="1"/>
</dbReference>
<sequence>MADDQSNIIITPHRRSQMDPGQPLHKYRDAFCFECGSTDHEFKLLLCDMCDGAYHLLCARPMLFRVPNGPWYCTSCAHLSRPLKRSYKLKKCRARLQQLRLRAGMKKFKREHE</sequence>
<comment type="subcellular location">
    <subcellularLocation>
        <location evidence="1">Nucleus</location>
    </subcellularLocation>
</comment>
<dbReference type="GO" id="GO:0008270">
    <property type="term" value="F:zinc ion binding"/>
    <property type="evidence" value="ECO:0007669"/>
    <property type="project" value="UniProtKB-KW"/>
</dbReference>
<dbReference type="GO" id="GO:0000785">
    <property type="term" value="C:chromatin"/>
    <property type="evidence" value="ECO:0007669"/>
    <property type="project" value="TreeGrafter"/>
</dbReference>
<dbReference type="Proteomes" id="UP000243975">
    <property type="component" value="Unassembled WGS sequence"/>
</dbReference>
<evidence type="ECO:0000313" key="7">
    <source>
        <dbReference type="EMBL" id="KVH92065.1"/>
    </source>
</evidence>
<dbReference type="PROSITE" id="PS01359">
    <property type="entry name" value="ZF_PHD_1"/>
    <property type="match status" value="1"/>
</dbReference>
<proteinExistence type="predicted"/>
<dbReference type="Pfam" id="PF00628">
    <property type="entry name" value="PHD"/>
    <property type="match status" value="1"/>
</dbReference>
<dbReference type="Gene3D" id="3.30.40.10">
    <property type="entry name" value="Zinc/RING finger domain, C3HC4 (zinc finger)"/>
    <property type="match status" value="1"/>
</dbReference>
<dbReference type="InterPro" id="IPR001965">
    <property type="entry name" value="Znf_PHD"/>
</dbReference>
<evidence type="ECO:0000259" key="6">
    <source>
        <dbReference type="PROSITE" id="PS50016"/>
    </source>
</evidence>
<keyword evidence="2" id="KW-0479">Metal-binding</keyword>
<comment type="caution">
    <text evidence="7">The sequence shown here is derived from an EMBL/GenBank/DDBJ whole genome shotgun (WGS) entry which is preliminary data.</text>
</comment>
<protein>
    <submittedName>
        <fullName evidence="7">Zinc finger, FYVE/PHD-type</fullName>
    </submittedName>
</protein>